<proteinExistence type="predicted"/>
<organism evidence="1 2">
    <name type="scientific">Laodelphax striatellus</name>
    <name type="common">Small brown planthopper</name>
    <name type="synonym">Delphax striatella</name>
    <dbReference type="NCBI Taxonomy" id="195883"/>
    <lineage>
        <taxon>Eukaryota</taxon>
        <taxon>Metazoa</taxon>
        <taxon>Ecdysozoa</taxon>
        <taxon>Arthropoda</taxon>
        <taxon>Hexapoda</taxon>
        <taxon>Insecta</taxon>
        <taxon>Pterygota</taxon>
        <taxon>Neoptera</taxon>
        <taxon>Paraneoptera</taxon>
        <taxon>Hemiptera</taxon>
        <taxon>Auchenorrhyncha</taxon>
        <taxon>Fulgoroidea</taxon>
        <taxon>Delphacidae</taxon>
        <taxon>Criomorphinae</taxon>
        <taxon>Laodelphax</taxon>
    </lineage>
</organism>
<feature type="non-terminal residue" evidence="1">
    <location>
        <position position="51"/>
    </location>
</feature>
<dbReference type="Proteomes" id="UP000291343">
    <property type="component" value="Unassembled WGS sequence"/>
</dbReference>
<protein>
    <submittedName>
        <fullName evidence="1">Uncharacterized protein</fullName>
    </submittedName>
</protein>
<comment type="caution">
    <text evidence="1">The sequence shown here is derived from an EMBL/GenBank/DDBJ whole genome shotgun (WGS) entry which is preliminary data.</text>
</comment>
<name>A0A482WGW6_LAOST</name>
<dbReference type="EMBL" id="QKKF02037099">
    <property type="protein sequence ID" value="RZF32466.1"/>
    <property type="molecule type" value="Genomic_DNA"/>
</dbReference>
<sequence length="51" mass="5747">MPVIFNRKHIPGGDHPLASSISQLLNYQRGIVPLLRIRPSTPPLKSVFDIR</sequence>
<accession>A0A482WGW6</accession>
<keyword evidence="2" id="KW-1185">Reference proteome</keyword>
<dbReference type="AlphaFoldDB" id="A0A482WGW6"/>
<evidence type="ECO:0000313" key="1">
    <source>
        <dbReference type="EMBL" id="RZF32466.1"/>
    </source>
</evidence>
<reference evidence="1 2" key="1">
    <citation type="journal article" date="2017" name="Gigascience">
        <title>Genome sequence of the small brown planthopper, Laodelphax striatellus.</title>
        <authorList>
            <person name="Zhu J."/>
            <person name="Jiang F."/>
            <person name="Wang X."/>
            <person name="Yang P."/>
            <person name="Bao Y."/>
            <person name="Zhao W."/>
            <person name="Wang W."/>
            <person name="Lu H."/>
            <person name="Wang Q."/>
            <person name="Cui N."/>
            <person name="Li J."/>
            <person name="Chen X."/>
            <person name="Luo L."/>
            <person name="Yu J."/>
            <person name="Kang L."/>
            <person name="Cui F."/>
        </authorList>
    </citation>
    <scope>NUCLEOTIDE SEQUENCE [LARGE SCALE GENOMIC DNA]</scope>
    <source>
        <strain evidence="1">Lst14</strain>
    </source>
</reference>
<evidence type="ECO:0000313" key="2">
    <source>
        <dbReference type="Proteomes" id="UP000291343"/>
    </source>
</evidence>
<gene>
    <name evidence="1" type="ORF">LSTR_LSTR015234</name>
</gene>
<dbReference type="InParanoid" id="A0A482WGW6"/>